<proteinExistence type="predicted"/>
<name>X1CMP0_9ZZZZ</name>
<feature type="non-terminal residue" evidence="1">
    <location>
        <position position="1"/>
    </location>
</feature>
<accession>X1CMP0</accession>
<comment type="caution">
    <text evidence="1">The sequence shown here is derived from an EMBL/GenBank/DDBJ whole genome shotgun (WGS) entry which is preliminary data.</text>
</comment>
<dbReference type="EMBL" id="BART01034979">
    <property type="protein sequence ID" value="GAH09711.1"/>
    <property type="molecule type" value="Genomic_DNA"/>
</dbReference>
<protein>
    <submittedName>
        <fullName evidence="1">Uncharacterized protein</fullName>
    </submittedName>
</protein>
<reference evidence="1" key="1">
    <citation type="journal article" date="2014" name="Front. Microbiol.">
        <title>High frequency of phylogenetically diverse reductive dehalogenase-homologous genes in deep subseafloor sedimentary metagenomes.</title>
        <authorList>
            <person name="Kawai M."/>
            <person name="Futagami T."/>
            <person name="Toyoda A."/>
            <person name="Takaki Y."/>
            <person name="Nishi S."/>
            <person name="Hori S."/>
            <person name="Arai W."/>
            <person name="Tsubouchi T."/>
            <person name="Morono Y."/>
            <person name="Uchiyama I."/>
            <person name="Ito T."/>
            <person name="Fujiyama A."/>
            <person name="Inagaki F."/>
            <person name="Takami H."/>
        </authorList>
    </citation>
    <scope>NUCLEOTIDE SEQUENCE</scope>
    <source>
        <strain evidence="1">Expedition CK06-06</strain>
    </source>
</reference>
<organism evidence="1">
    <name type="scientific">marine sediment metagenome</name>
    <dbReference type="NCBI Taxonomy" id="412755"/>
    <lineage>
        <taxon>unclassified sequences</taxon>
        <taxon>metagenomes</taxon>
        <taxon>ecological metagenomes</taxon>
    </lineage>
</organism>
<dbReference type="AlphaFoldDB" id="X1CMP0"/>
<evidence type="ECO:0000313" key="1">
    <source>
        <dbReference type="EMBL" id="GAH09711.1"/>
    </source>
</evidence>
<gene>
    <name evidence="1" type="ORF">S01H4_59598</name>
</gene>
<sequence length="54" mass="5914">VGFVGDGDVQRVLQPVVQAGERRRKTSAKGLGGTRSGDGGLHFVKYHFDFYLFS</sequence>